<reference evidence="5" key="1">
    <citation type="submission" date="2020-07" db="EMBL/GenBank/DDBJ databases">
        <authorList>
            <person name="Lin J."/>
        </authorList>
    </citation>
    <scope>NUCLEOTIDE SEQUENCE</scope>
</reference>
<proteinExistence type="predicted"/>
<protein>
    <submittedName>
        <fullName evidence="5">Uncharacterized protein</fullName>
    </submittedName>
</protein>
<keyword evidence="3" id="KW-0804">Transcription</keyword>
<dbReference type="InterPro" id="IPR040356">
    <property type="entry name" value="SPEAR"/>
</dbReference>
<evidence type="ECO:0000313" key="5">
    <source>
        <dbReference type="EMBL" id="CAD1822260.1"/>
    </source>
</evidence>
<feature type="region of interest" description="Disordered" evidence="4">
    <location>
        <begin position="236"/>
        <end position="262"/>
    </location>
</feature>
<dbReference type="AlphaFoldDB" id="A0A6V7NUH6"/>
<organism evidence="5">
    <name type="scientific">Ananas comosus var. bracteatus</name>
    <name type="common">red pineapple</name>
    <dbReference type="NCBI Taxonomy" id="296719"/>
    <lineage>
        <taxon>Eukaryota</taxon>
        <taxon>Viridiplantae</taxon>
        <taxon>Streptophyta</taxon>
        <taxon>Embryophyta</taxon>
        <taxon>Tracheophyta</taxon>
        <taxon>Spermatophyta</taxon>
        <taxon>Magnoliopsida</taxon>
        <taxon>Liliopsida</taxon>
        <taxon>Poales</taxon>
        <taxon>Bromeliaceae</taxon>
        <taxon>Bromelioideae</taxon>
        <taxon>Ananas</taxon>
    </lineage>
</organism>
<sequence>MVLHDEQQPKYYNVVGGASKKSKTKKKIPQRGLGVAQLEKLLEEQRRSTSTSQILVPPLFKDSFLKPAAAVDPAPTPSSAAIDIFEGPLSTRCFDYQGQVFEPPRNPTPASYPVPLVNKALLPEIELPSNQNYCSSYSITPPLEDERMVGMKRPWPFVINSNSGSFPCKIPQPCSSHLTSTESQSYGIDSTRFDYRTTLFRYALYFTLFLIQPFRRHLSNSTYSCRCRSDNSSSNMKPRDWRTTNVIPNKSGKENGATSTDGGFLTLATPSSSVRQDCTKCSSVPLLGSSADGIGSSSQPFYSFLPVDSTISERALDDRKGDVSDDVDLNLKLWKS</sequence>
<name>A0A6V7NUH6_ANACO</name>
<dbReference type="GO" id="GO:0003700">
    <property type="term" value="F:DNA-binding transcription factor activity"/>
    <property type="evidence" value="ECO:0007669"/>
    <property type="project" value="InterPro"/>
</dbReference>
<evidence type="ECO:0000256" key="2">
    <source>
        <dbReference type="ARBA" id="ARBA00023015"/>
    </source>
</evidence>
<dbReference type="PANTHER" id="PTHR33388:SF1">
    <property type="entry name" value="PROTEIN SPEAR2"/>
    <property type="match status" value="1"/>
</dbReference>
<keyword evidence="2" id="KW-0805">Transcription regulation</keyword>
<gene>
    <name evidence="5" type="ORF">CB5_LOCUS5471</name>
</gene>
<evidence type="ECO:0000256" key="3">
    <source>
        <dbReference type="ARBA" id="ARBA00023163"/>
    </source>
</evidence>
<evidence type="ECO:0000256" key="1">
    <source>
        <dbReference type="ARBA" id="ARBA00022491"/>
    </source>
</evidence>
<dbReference type="PANTHER" id="PTHR33388">
    <property type="entry name" value="OS01G0212500 PROTEIN"/>
    <property type="match status" value="1"/>
</dbReference>
<accession>A0A6V7NUH6</accession>
<evidence type="ECO:0000256" key="4">
    <source>
        <dbReference type="SAM" id="MobiDB-lite"/>
    </source>
</evidence>
<dbReference type="EMBL" id="LR862142">
    <property type="protein sequence ID" value="CAD1822260.1"/>
    <property type="molecule type" value="Genomic_DNA"/>
</dbReference>
<keyword evidence="1" id="KW-0678">Repressor</keyword>